<sequence>MSASDPDIDTRPMLFLPVGETDARPYGLAPKVRAYRVAAMLGLDPGTEDMLGEDGTRPIVIQSIDHALDPTWIKLMMKWPGHALCHEGRVVLVHASRPSERIEALRLIEGGEAAADEAGLLTMLEASEIDPHALDQRRQPFVARLDDEPVEAVERKLYDAATPRVSDAISLYVLRLPGFPLTQMAARLGLTANRVTALAGVFSLLAFFGFWTGAFAAGLGAAIMFVLLDTVDGKLAKVTGTSSLWGRRLDAWLDLIHPPFWYVAWMHGLELGTPAFEPVYAVLLTALMIGAYVTMRWIEWWFEKRHGLAPSLWRKRDSWFRLIAARRNINLALLGASLLIARPDLGIQWVAAWLVVTVIMLGLALAEAEGARLRGEKLVSWLEPEQTDEQEEEATDA</sequence>
<evidence type="ECO:0000313" key="2">
    <source>
        <dbReference type="EMBL" id="MCM8557786.1"/>
    </source>
</evidence>
<keyword evidence="1" id="KW-1133">Transmembrane helix</keyword>
<dbReference type="EMBL" id="JAMSHT010000001">
    <property type="protein sequence ID" value="MCM8557786.1"/>
    <property type="molecule type" value="Genomic_DNA"/>
</dbReference>
<evidence type="ECO:0000313" key="3">
    <source>
        <dbReference type="Proteomes" id="UP001155128"/>
    </source>
</evidence>
<keyword evidence="3" id="KW-1185">Reference proteome</keyword>
<proteinExistence type="predicted"/>
<dbReference type="GO" id="GO:0008654">
    <property type="term" value="P:phospholipid biosynthetic process"/>
    <property type="evidence" value="ECO:0007669"/>
    <property type="project" value="InterPro"/>
</dbReference>
<dbReference type="InterPro" id="IPR043130">
    <property type="entry name" value="CDP-OH_PTrfase_TM_dom"/>
</dbReference>
<dbReference type="GO" id="GO:0016020">
    <property type="term" value="C:membrane"/>
    <property type="evidence" value="ECO:0007669"/>
    <property type="project" value="InterPro"/>
</dbReference>
<name>A0A9X2J3Y5_9SPHN</name>
<feature type="transmembrane region" description="Helical" evidence="1">
    <location>
        <begin position="197"/>
        <end position="228"/>
    </location>
</feature>
<feature type="transmembrane region" description="Helical" evidence="1">
    <location>
        <begin position="319"/>
        <end position="341"/>
    </location>
</feature>
<protein>
    <submittedName>
        <fullName evidence="2">CDP-alcohol phosphatidyltransferase family protein</fullName>
    </submittedName>
</protein>
<keyword evidence="1" id="KW-0472">Membrane</keyword>
<dbReference type="GO" id="GO:0016780">
    <property type="term" value="F:phosphotransferase activity, for other substituted phosphate groups"/>
    <property type="evidence" value="ECO:0007669"/>
    <property type="project" value="InterPro"/>
</dbReference>
<dbReference type="Gene3D" id="1.20.120.1760">
    <property type="match status" value="1"/>
</dbReference>
<accession>A0A9X2J3Y5</accession>
<dbReference type="AlphaFoldDB" id="A0A9X2J3Y5"/>
<keyword evidence="1" id="KW-0812">Transmembrane</keyword>
<organism evidence="2 3">
    <name type="scientific">Sphingomicrobium sediminis</name>
    <dbReference type="NCBI Taxonomy" id="2950949"/>
    <lineage>
        <taxon>Bacteria</taxon>
        <taxon>Pseudomonadati</taxon>
        <taxon>Pseudomonadota</taxon>
        <taxon>Alphaproteobacteria</taxon>
        <taxon>Sphingomonadales</taxon>
        <taxon>Sphingomonadaceae</taxon>
        <taxon>Sphingomicrobium</taxon>
    </lineage>
</organism>
<comment type="caution">
    <text evidence="2">The sequence shown here is derived from an EMBL/GenBank/DDBJ whole genome shotgun (WGS) entry which is preliminary data.</text>
</comment>
<dbReference type="RefSeq" id="WP_252114159.1">
    <property type="nucleotide sequence ID" value="NZ_JAMSHT010000001.1"/>
</dbReference>
<dbReference type="Pfam" id="PF01066">
    <property type="entry name" value="CDP-OH_P_transf"/>
    <property type="match status" value="1"/>
</dbReference>
<feature type="transmembrane region" description="Helical" evidence="1">
    <location>
        <begin position="279"/>
        <end position="298"/>
    </location>
</feature>
<feature type="transmembrane region" description="Helical" evidence="1">
    <location>
        <begin position="347"/>
        <end position="366"/>
    </location>
</feature>
<dbReference type="InterPro" id="IPR000462">
    <property type="entry name" value="CDP-OH_P_trans"/>
</dbReference>
<evidence type="ECO:0000256" key="1">
    <source>
        <dbReference type="SAM" id="Phobius"/>
    </source>
</evidence>
<dbReference type="Proteomes" id="UP001155128">
    <property type="component" value="Unassembled WGS sequence"/>
</dbReference>
<gene>
    <name evidence="2" type="ORF">NDO55_08130</name>
</gene>
<reference evidence="2" key="1">
    <citation type="submission" date="2022-06" db="EMBL/GenBank/DDBJ databases">
        <title>Sphingomicrobium sedimins sp. nov., a marine bacterium isolated from tidal flat.</title>
        <authorList>
            <person name="Kim C.-H."/>
            <person name="Yoo Y."/>
            <person name="Kim J.-J."/>
        </authorList>
    </citation>
    <scope>NUCLEOTIDE SEQUENCE</scope>
    <source>
        <strain evidence="2">GRR-S6-50</strain>
    </source>
</reference>